<evidence type="ECO:0000256" key="1">
    <source>
        <dbReference type="SAM" id="Phobius"/>
    </source>
</evidence>
<evidence type="ECO:0000313" key="4">
    <source>
        <dbReference type="Proteomes" id="UP000294292"/>
    </source>
</evidence>
<keyword evidence="4" id="KW-1185">Reference proteome</keyword>
<reference evidence="3 4" key="1">
    <citation type="submission" date="2019-03" db="EMBL/GenBank/DDBJ databases">
        <title>Complete genome sequence of Paenisporosarcina antarctica CGMCC 1.6503T.</title>
        <authorList>
            <person name="Rong J.-C."/>
            <person name="Chi N.-Y."/>
            <person name="Zhang Q.-F."/>
        </authorList>
    </citation>
    <scope>NUCLEOTIDE SEQUENCE [LARGE SCALE GENOMIC DNA]</scope>
    <source>
        <strain evidence="3 4">CGMCC 1.6503</strain>
    </source>
</reference>
<dbReference type="SMART" id="SM00267">
    <property type="entry name" value="GGDEF"/>
    <property type="match status" value="1"/>
</dbReference>
<dbReference type="InterPro" id="IPR050469">
    <property type="entry name" value="Diguanylate_Cyclase"/>
</dbReference>
<gene>
    <name evidence="3" type="ORF">E2636_15175</name>
</gene>
<dbReference type="InterPro" id="IPR000160">
    <property type="entry name" value="GGDEF_dom"/>
</dbReference>
<dbReference type="Gene3D" id="3.30.70.270">
    <property type="match status" value="1"/>
</dbReference>
<evidence type="ECO:0000259" key="2">
    <source>
        <dbReference type="PROSITE" id="PS50887"/>
    </source>
</evidence>
<dbReference type="FunFam" id="3.30.70.270:FF:000001">
    <property type="entry name" value="Diguanylate cyclase domain protein"/>
    <property type="match status" value="1"/>
</dbReference>
<dbReference type="EMBL" id="CP038015">
    <property type="protein sequence ID" value="QBP42412.1"/>
    <property type="molecule type" value="Genomic_DNA"/>
</dbReference>
<proteinExistence type="predicted"/>
<dbReference type="Pfam" id="PF00990">
    <property type="entry name" value="GGDEF"/>
    <property type="match status" value="1"/>
</dbReference>
<dbReference type="AlphaFoldDB" id="A0A4P7A0T4"/>
<dbReference type="PROSITE" id="PS50887">
    <property type="entry name" value="GGDEF"/>
    <property type="match status" value="1"/>
</dbReference>
<dbReference type="PANTHER" id="PTHR45138:SF9">
    <property type="entry name" value="DIGUANYLATE CYCLASE DGCM-RELATED"/>
    <property type="match status" value="1"/>
</dbReference>
<organism evidence="3 4">
    <name type="scientific">Paenisporosarcina antarctica</name>
    <dbReference type="NCBI Taxonomy" id="417367"/>
    <lineage>
        <taxon>Bacteria</taxon>
        <taxon>Bacillati</taxon>
        <taxon>Bacillota</taxon>
        <taxon>Bacilli</taxon>
        <taxon>Bacillales</taxon>
        <taxon>Caryophanaceae</taxon>
        <taxon>Paenisporosarcina</taxon>
    </lineage>
</organism>
<feature type="domain" description="GGDEF" evidence="2">
    <location>
        <begin position="91"/>
        <end position="223"/>
    </location>
</feature>
<dbReference type="InterPro" id="IPR029787">
    <property type="entry name" value="Nucleotide_cyclase"/>
</dbReference>
<sequence length="228" mass="26668">MKYTGRFYAVGIVVLFNILRYYYYHQYLGITSDTNFFIFAPFFIIVPWWAGKQYDKAKFYSEIDPLTNTYNRRIVEKQFQLLARKVKRMNGKIGIVMIDINDFKVFNDTFGHHTGDELLIEFASLLKRYTSKDDLVARWGGDEFVVVIPNIDVNFTSKYVEGLHQEFKKIRISESTSIKASVGFAIYPDNGETFETLINSADLEMYTSKKFAKLTQKVDVRKDFKHSI</sequence>
<feature type="transmembrane region" description="Helical" evidence="1">
    <location>
        <begin position="7"/>
        <end position="23"/>
    </location>
</feature>
<dbReference type="GO" id="GO:0052621">
    <property type="term" value="F:diguanylate cyclase activity"/>
    <property type="evidence" value="ECO:0007669"/>
    <property type="project" value="TreeGrafter"/>
</dbReference>
<dbReference type="NCBIfam" id="TIGR00254">
    <property type="entry name" value="GGDEF"/>
    <property type="match status" value="1"/>
</dbReference>
<name>A0A4P7A0T4_9BACL</name>
<dbReference type="SUPFAM" id="SSF55073">
    <property type="entry name" value="Nucleotide cyclase"/>
    <property type="match status" value="1"/>
</dbReference>
<dbReference type="OrthoDB" id="69083at2"/>
<feature type="transmembrane region" description="Helical" evidence="1">
    <location>
        <begin position="35"/>
        <end position="51"/>
    </location>
</feature>
<dbReference type="KEGG" id="panc:E2636_15175"/>
<protein>
    <submittedName>
        <fullName evidence="3">GGDEF domain-containing protein</fullName>
    </submittedName>
</protein>
<keyword evidence="1" id="KW-1133">Transmembrane helix</keyword>
<keyword evidence="1" id="KW-0812">Transmembrane</keyword>
<evidence type="ECO:0000313" key="3">
    <source>
        <dbReference type="EMBL" id="QBP42412.1"/>
    </source>
</evidence>
<dbReference type="PANTHER" id="PTHR45138">
    <property type="entry name" value="REGULATORY COMPONENTS OF SENSORY TRANSDUCTION SYSTEM"/>
    <property type="match status" value="1"/>
</dbReference>
<dbReference type="CDD" id="cd01949">
    <property type="entry name" value="GGDEF"/>
    <property type="match status" value="1"/>
</dbReference>
<dbReference type="InterPro" id="IPR043128">
    <property type="entry name" value="Rev_trsase/Diguanyl_cyclase"/>
</dbReference>
<dbReference type="Proteomes" id="UP000294292">
    <property type="component" value="Chromosome"/>
</dbReference>
<accession>A0A4P7A0T4</accession>
<keyword evidence="1" id="KW-0472">Membrane</keyword>